<gene>
    <name evidence="1" type="ORF">EHS13_18745</name>
</gene>
<reference evidence="2" key="1">
    <citation type="submission" date="2018-11" db="EMBL/GenBank/DDBJ databases">
        <title>Complete genome sequence of Paenibacillus sp. ML311-T8.</title>
        <authorList>
            <person name="Nam Y.-D."/>
            <person name="Kang J."/>
            <person name="Chung W.-H."/>
            <person name="Park Y.S."/>
        </authorList>
    </citation>
    <scope>NUCLEOTIDE SEQUENCE [LARGE SCALE GENOMIC DNA]</scope>
    <source>
        <strain evidence="2">ML311-T8</strain>
    </source>
</reference>
<evidence type="ECO:0000313" key="1">
    <source>
        <dbReference type="EMBL" id="QGQ96771.1"/>
    </source>
</evidence>
<dbReference type="EMBL" id="CP034235">
    <property type="protein sequence ID" value="QGQ96771.1"/>
    <property type="molecule type" value="Genomic_DNA"/>
</dbReference>
<dbReference type="Proteomes" id="UP000426246">
    <property type="component" value="Chromosome"/>
</dbReference>
<dbReference type="RefSeq" id="WP_155701844.1">
    <property type="nucleotide sequence ID" value="NZ_CP034235.1"/>
</dbReference>
<evidence type="ECO:0000313" key="2">
    <source>
        <dbReference type="Proteomes" id="UP000426246"/>
    </source>
</evidence>
<keyword evidence="2" id="KW-1185">Reference proteome</keyword>
<name>A0A6B8RK23_9BACL</name>
<proteinExistence type="predicted"/>
<accession>A0A6B8RK23</accession>
<dbReference type="AlphaFoldDB" id="A0A6B8RK23"/>
<organism evidence="1 2">
    <name type="scientific">Paenibacillus psychroresistens</name>
    <dbReference type="NCBI Taxonomy" id="1778678"/>
    <lineage>
        <taxon>Bacteria</taxon>
        <taxon>Bacillati</taxon>
        <taxon>Bacillota</taxon>
        <taxon>Bacilli</taxon>
        <taxon>Bacillales</taxon>
        <taxon>Paenibacillaceae</taxon>
        <taxon>Paenibacillus</taxon>
    </lineage>
</organism>
<sequence length="371" mass="41970">MQKSKPIKLGYIFSILFILLTACSNNKEIVASVIPAVISTVTPTVSTPQASAVSTSPIPSVLSDKPLYEVYKGAWIDREYNYKQCMFCHTEIDIDFPQVSDDLTKTDDIDVYLTFYDGIKMIRIVDAVTRVKLNQAGFGEFVINEEQSGFEGKGTIRLQQDQIVVDLTVSTGPEKAKEIFSRQRTFIKDPYQFVTLAEPLELAKRNCGNCNTYIMKLEPGVEWHEDLLSGEYLEVVNAWDQNEEIVRKFIVNTVKGTVREVPLTSEPSNTFWDSMAETTTILQDPSLMINHEAISLDNLKAGLRFANPQIRLYCVDKIMEALTKDNREELAKLVAPLMDDADETVQKAAQFTNALLTRTYDNQNRKSRSDF</sequence>
<protein>
    <submittedName>
        <fullName evidence="1">Uncharacterized protein</fullName>
    </submittedName>
</protein>
<dbReference type="KEGG" id="ppsc:EHS13_18745"/>
<dbReference type="PROSITE" id="PS51257">
    <property type="entry name" value="PROKAR_LIPOPROTEIN"/>
    <property type="match status" value="1"/>
</dbReference>